<dbReference type="Proteomes" id="UP000309747">
    <property type="component" value="Unassembled WGS sequence"/>
</dbReference>
<dbReference type="AlphaFoldDB" id="A0A4U0R4Q9"/>
<proteinExistence type="predicted"/>
<gene>
    <name evidence="1" type="ORF">FA743_18105</name>
</gene>
<sequence>MSHRSIMKEIFFYGLWVDVGPTICKHSINFGVIIMKNSVVGFCRFSFLGRGDWSRYRSIKAGDEDPKLFEDIANELYKSDRMERRLSTFENITIPSILSQSEKDFRYVVISSDIMPEIYKIRLKYICEKCSQVELVFAKSKNLADATNPVLDRIQKIGDHAVQFRLDDDDAVSKRYVELIYEHSERLKNMSAYAITFNKGISAVSYPAEDIWYAEYKVPFQSASSVIKFAHNNRSIFDVGHYAMQRSYTHIQDLENYGAFMMKWPSDSRELSRRSLPSNTKEIEKSNFDRICRKNFPGLENIDIQSITRNFNY</sequence>
<keyword evidence="2" id="KW-1185">Reference proteome</keyword>
<comment type="caution">
    <text evidence="1">The sequence shown here is derived from an EMBL/GenBank/DDBJ whole genome shotgun (WGS) entry which is preliminary data.</text>
</comment>
<protein>
    <recommendedName>
        <fullName evidence="3">Rhamnosyl transferase</fullName>
    </recommendedName>
</protein>
<dbReference type="Pfam" id="PF11316">
    <property type="entry name" value="Rhamno_transf"/>
    <property type="match status" value="1"/>
</dbReference>
<organism evidence="1 2">
    <name type="scientific">Paracoccus gahaiensis</name>
    <dbReference type="NCBI Taxonomy" id="1706839"/>
    <lineage>
        <taxon>Bacteria</taxon>
        <taxon>Pseudomonadati</taxon>
        <taxon>Pseudomonadota</taxon>
        <taxon>Alphaproteobacteria</taxon>
        <taxon>Rhodobacterales</taxon>
        <taxon>Paracoccaceae</taxon>
        <taxon>Paracoccus</taxon>
    </lineage>
</organism>
<evidence type="ECO:0000313" key="1">
    <source>
        <dbReference type="EMBL" id="TJZ89646.1"/>
    </source>
</evidence>
<reference evidence="1 2" key="1">
    <citation type="submission" date="2019-04" db="EMBL/GenBank/DDBJ databases">
        <authorList>
            <person name="Li J."/>
        </authorList>
    </citation>
    <scope>NUCLEOTIDE SEQUENCE [LARGE SCALE GENOMIC DNA]</scope>
    <source>
        <strain evidence="1 2">KCTC 42687</strain>
    </source>
</reference>
<evidence type="ECO:0000313" key="2">
    <source>
        <dbReference type="Proteomes" id="UP000309747"/>
    </source>
</evidence>
<accession>A0A4U0R4Q9</accession>
<dbReference type="InterPro" id="IPR021466">
    <property type="entry name" value="Put_rhamnosyl_transferase"/>
</dbReference>
<dbReference type="OrthoDB" id="7874906at2"/>
<dbReference type="RefSeq" id="WP_136887487.1">
    <property type="nucleotide sequence ID" value="NZ_SUNI01000028.1"/>
</dbReference>
<dbReference type="EMBL" id="SUNI01000028">
    <property type="protein sequence ID" value="TJZ89646.1"/>
    <property type="molecule type" value="Genomic_DNA"/>
</dbReference>
<evidence type="ECO:0008006" key="3">
    <source>
        <dbReference type="Google" id="ProtNLM"/>
    </source>
</evidence>
<name>A0A4U0R4Q9_9RHOB</name>